<keyword evidence="2" id="KW-1185">Reference proteome</keyword>
<comment type="caution">
    <text evidence="1">The sequence shown here is derived from an EMBL/GenBank/DDBJ whole genome shotgun (WGS) entry which is preliminary data.</text>
</comment>
<dbReference type="EMBL" id="LAVV01012617">
    <property type="protein sequence ID" value="KNZ46500.1"/>
    <property type="molecule type" value="Genomic_DNA"/>
</dbReference>
<reference evidence="1 2" key="1">
    <citation type="submission" date="2015-08" db="EMBL/GenBank/DDBJ databases">
        <title>Next Generation Sequencing and Analysis of the Genome of Puccinia sorghi L Schw, the Causal Agent of Maize Common Rust.</title>
        <authorList>
            <person name="Rochi L."/>
            <person name="Burguener G."/>
            <person name="Darino M."/>
            <person name="Turjanski A."/>
            <person name="Kreff E."/>
            <person name="Dieguez M.J."/>
            <person name="Sacco F."/>
        </authorList>
    </citation>
    <scope>NUCLEOTIDE SEQUENCE [LARGE SCALE GENOMIC DNA]</scope>
    <source>
        <strain evidence="1 2">RO10H11247</strain>
    </source>
</reference>
<proteinExistence type="predicted"/>
<dbReference type="AlphaFoldDB" id="A0A0L6UFF1"/>
<accession>A0A0L6UFF1</accession>
<organism evidence="1 2">
    <name type="scientific">Puccinia sorghi</name>
    <dbReference type="NCBI Taxonomy" id="27349"/>
    <lineage>
        <taxon>Eukaryota</taxon>
        <taxon>Fungi</taxon>
        <taxon>Dikarya</taxon>
        <taxon>Basidiomycota</taxon>
        <taxon>Pucciniomycotina</taxon>
        <taxon>Pucciniomycetes</taxon>
        <taxon>Pucciniales</taxon>
        <taxon>Pucciniaceae</taxon>
        <taxon>Puccinia</taxon>
    </lineage>
</organism>
<protein>
    <submittedName>
        <fullName evidence="1">Uncharacterized protein</fullName>
    </submittedName>
</protein>
<sequence length="49" mass="6043">MVLTQVEEERWDHGIKLEDKNWEKVEKEKDRSFEMAKLDQLESQEHNQQ</sequence>
<name>A0A0L6UFF1_9BASI</name>
<evidence type="ECO:0000313" key="1">
    <source>
        <dbReference type="EMBL" id="KNZ46500.1"/>
    </source>
</evidence>
<evidence type="ECO:0000313" key="2">
    <source>
        <dbReference type="Proteomes" id="UP000037035"/>
    </source>
</evidence>
<dbReference type="VEuPathDB" id="FungiDB:VP01_720g7"/>
<dbReference type="Proteomes" id="UP000037035">
    <property type="component" value="Unassembled WGS sequence"/>
</dbReference>
<dbReference type="OrthoDB" id="10543169at2759"/>
<gene>
    <name evidence="1" type="ORF">VP01_720g7</name>
</gene>